<dbReference type="GO" id="GO:0046872">
    <property type="term" value="F:metal ion binding"/>
    <property type="evidence" value="ECO:0007669"/>
    <property type="project" value="UniProtKB-UniRule"/>
</dbReference>
<dbReference type="PANTHER" id="PTHR33794:SF1">
    <property type="entry name" value="BACILLOLYSIN"/>
    <property type="match status" value="1"/>
</dbReference>
<dbReference type="Pfam" id="PF02868">
    <property type="entry name" value="Peptidase_M4_C"/>
    <property type="match status" value="1"/>
</dbReference>
<evidence type="ECO:0000256" key="4">
    <source>
        <dbReference type="ARBA" id="ARBA00022729"/>
    </source>
</evidence>
<accession>A0AA48GSL5</accession>
<feature type="signal peptide" evidence="9">
    <location>
        <begin position="1"/>
        <end position="20"/>
    </location>
</feature>
<evidence type="ECO:0000256" key="6">
    <source>
        <dbReference type="ARBA" id="ARBA00022833"/>
    </source>
</evidence>
<keyword evidence="5 9" id="KW-0378">Hydrolase</keyword>
<evidence type="ECO:0000256" key="1">
    <source>
        <dbReference type="ARBA" id="ARBA00009388"/>
    </source>
</evidence>
<comment type="similarity">
    <text evidence="1 9">Belongs to the peptidase M4 family.</text>
</comment>
<dbReference type="EC" id="3.4.24.-" evidence="9"/>
<evidence type="ECO:0000256" key="7">
    <source>
        <dbReference type="ARBA" id="ARBA00023049"/>
    </source>
</evidence>
<dbReference type="InterPro" id="IPR013856">
    <property type="entry name" value="Peptidase_M4_domain"/>
</dbReference>
<keyword evidence="3" id="KW-0479">Metal-binding</keyword>
<organism evidence="13 14">
    <name type="scientific">Mesoterricola sediminis</name>
    <dbReference type="NCBI Taxonomy" id="2927980"/>
    <lineage>
        <taxon>Bacteria</taxon>
        <taxon>Pseudomonadati</taxon>
        <taxon>Acidobacteriota</taxon>
        <taxon>Holophagae</taxon>
        <taxon>Holophagales</taxon>
        <taxon>Holophagaceae</taxon>
        <taxon>Mesoterricola</taxon>
    </lineage>
</organism>
<keyword evidence="7 9" id="KW-0482">Metalloprotease</keyword>
<evidence type="ECO:0000313" key="14">
    <source>
        <dbReference type="Proteomes" id="UP001228113"/>
    </source>
</evidence>
<feature type="active site" evidence="8">
    <location>
        <position position="392"/>
    </location>
</feature>
<dbReference type="InterPro" id="IPR050728">
    <property type="entry name" value="Zinc_Metalloprotease_M4"/>
</dbReference>
<sequence length="598" mass="63366">MRSPLVTLLVLGLAGLPAAAGRPPLPEAALAALKQSEEGRIQSASHDLHGRRAGLGLDSRHSFVLRGARTDEFGETHARFRQHFRGVPVWEGDAVTHTDASGAHKAPTLAVFQRIEISTEPSLEAAEALAAAHGDLAPQGAYANDPTAELVVVPRTYRALKAGAKAASLEHAAASELEDRVLEYALAWHVHTELENGAEETRHTDYLFNAHTGALIKKWSTLHTAGKPGGKTTLTAEKTTGNSQWYGQVTLDTAWTGSTHQLSDLTRPASGSNTTYNLANKTSGTGTAYTDADGVWGDGTWYSSSTLSTTGPTGQTAAVDAHRGLQATWDFYKSVFGRIGIDNKGRSAYSRVHYSRSYDNAFWSDSCFCMTYGDGNSSGSHGEADLDTVGHEVSHGVCAAEANLTYSGESGGLNEASSDILGTMVEFWVLGGMPAGTIPGSPAGSTTANGGKYANYKLFENSWAHAYPNDALRWMHKPSRDGASPDFWSSSLASLDVHYSSGVANHWFYLLAFGGGNDPYTDSKGETSPVYTGTTAPTPIGNDKAARIWYKALCDYMTSGTTYAGARTATLAAAAALYGSASAEYKAVGDAWTAVNVK</sequence>
<feature type="domain" description="Peptidase M4" evidence="10">
    <location>
        <begin position="239"/>
        <end position="398"/>
    </location>
</feature>
<keyword evidence="2 9" id="KW-0645">Protease</keyword>
<name>A0AA48GSL5_9BACT</name>
<dbReference type="AlphaFoldDB" id="A0AA48GSL5"/>
<keyword evidence="14" id="KW-1185">Reference proteome</keyword>
<evidence type="ECO:0000256" key="9">
    <source>
        <dbReference type="RuleBase" id="RU366073"/>
    </source>
</evidence>
<evidence type="ECO:0000259" key="11">
    <source>
        <dbReference type="Pfam" id="PF02868"/>
    </source>
</evidence>
<dbReference type="PANTHER" id="PTHR33794">
    <property type="entry name" value="BACILLOLYSIN"/>
    <property type="match status" value="1"/>
</dbReference>
<evidence type="ECO:0000313" key="13">
    <source>
        <dbReference type="EMBL" id="BDU76899.1"/>
    </source>
</evidence>
<keyword evidence="9" id="KW-0964">Secreted</keyword>
<protein>
    <recommendedName>
        <fullName evidence="9">Neutral metalloproteinase</fullName>
        <ecNumber evidence="9">3.4.24.-</ecNumber>
    </recommendedName>
</protein>
<dbReference type="Gene3D" id="3.10.170.10">
    <property type="match status" value="1"/>
</dbReference>
<feature type="active site" description="Proton donor" evidence="8">
    <location>
        <position position="498"/>
    </location>
</feature>
<comment type="function">
    <text evidence="9">Extracellular zinc metalloprotease.</text>
</comment>
<gene>
    <name evidence="13" type="ORF">METESE_18570</name>
</gene>
<evidence type="ECO:0000259" key="12">
    <source>
        <dbReference type="Pfam" id="PF07504"/>
    </source>
</evidence>
<dbReference type="PRINTS" id="PR00730">
    <property type="entry name" value="THERMOLYSIN"/>
</dbReference>
<evidence type="ECO:0000256" key="3">
    <source>
        <dbReference type="ARBA" id="ARBA00022723"/>
    </source>
</evidence>
<dbReference type="EMBL" id="AP027081">
    <property type="protein sequence ID" value="BDU76899.1"/>
    <property type="molecule type" value="Genomic_DNA"/>
</dbReference>
<comment type="subcellular location">
    <subcellularLocation>
        <location evidence="9">Secreted</location>
    </subcellularLocation>
</comment>
<dbReference type="CDD" id="cd09597">
    <property type="entry name" value="M4_TLP"/>
    <property type="match status" value="1"/>
</dbReference>
<dbReference type="InterPro" id="IPR023612">
    <property type="entry name" value="Peptidase_M4"/>
</dbReference>
<feature type="domain" description="Peptidase M4 C-terminal" evidence="11">
    <location>
        <begin position="402"/>
        <end position="597"/>
    </location>
</feature>
<dbReference type="Pfam" id="PF01447">
    <property type="entry name" value="Peptidase_M4"/>
    <property type="match status" value="1"/>
</dbReference>
<evidence type="ECO:0000256" key="2">
    <source>
        <dbReference type="ARBA" id="ARBA00022670"/>
    </source>
</evidence>
<dbReference type="InterPro" id="IPR001570">
    <property type="entry name" value="Peptidase_M4_C_domain"/>
</dbReference>
<dbReference type="InterPro" id="IPR027268">
    <property type="entry name" value="Peptidase_M4/M1_CTD_sf"/>
</dbReference>
<keyword evidence="4 9" id="KW-0732">Signal</keyword>
<dbReference type="Gene3D" id="1.10.390.10">
    <property type="entry name" value="Neutral Protease Domain 2"/>
    <property type="match status" value="1"/>
</dbReference>
<evidence type="ECO:0000256" key="5">
    <source>
        <dbReference type="ARBA" id="ARBA00022801"/>
    </source>
</evidence>
<dbReference type="Gene3D" id="3.10.450.490">
    <property type="match status" value="1"/>
</dbReference>
<dbReference type="KEGG" id="msea:METESE_18570"/>
<dbReference type="InterPro" id="IPR011096">
    <property type="entry name" value="FTP_domain"/>
</dbReference>
<keyword evidence="6 9" id="KW-0862">Zinc</keyword>
<feature type="domain" description="FTP" evidence="12">
    <location>
        <begin position="62"/>
        <end position="103"/>
    </location>
</feature>
<feature type="chain" id="PRO_5041483087" description="Neutral metalloproteinase" evidence="9">
    <location>
        <begin position="21"/>
        <end position="598"/>
    </location>
</feature>
<dbReference type="GO" id="GO:0005576">
    <property type="term" value="C:extracellular region"/>
    <property type="evidence" value="ECO:0007669"/>
    <property type="project" value="UniProtKB-SubCell"/>
</dbReference>
<dbReference type="Pfam" id="PF07504">
    <property type="entry name" value="FTP"/>
    <property type="match status" value="1"/>
</dbReference>
<dbReference type="GO" id="GO:0004222">
    <property type="term" value="F:metalloendopeptidase activity"/>
    <property type="evidence" value="ECO:0007669"/>
    <property type="project" value="UniProtKB-UniRule"/>
</dbReference>
<dbReference type="GO" id="GO:0006508">
    <property type="term" value="P:proteolysis"/>
    <property type="evidence" value="ECO:0007669"/>
    <property type="project" value="UniProtKB-KW"/>
</dbReference>
<dbReference type="Proteomes" id="UP001228113">
    <property type="component" value="Chromosome"/>
</dbReference>
<dbReference type="RefSeq" id="WP_316411563.1">
    <property type="nucleotide sequence ID" value="NZ_AP027081.1"/>
</dbReference>
<proteinExistence type="inferred from homology"/>
<reference evidence="13" key="1">
    <citation type="journal article" date="2023" name="Int. J. Syst. Evol. Microbiol.">
        <title>Mesoterricola silvestris gen. nov., sp. nov., Mesoterricola sediminis sp. nov., Geothrix oryzae sp. nov., Geothrix edaphica sp. nov., Geothrix rubra sp. nov., and Geothrix limicola sp. nov., six novel members of Acidobacteriota isolated from soils.</title>
        <authorList>
            <person name="Itoh H."/>
            <person name="Sugisawa Y."/>
            <person name="Mise K."/>
            <person name="Xu Z."/>
            <person name="Kuniyasu M."/>
            <person name="Ushijima N."/>
            <person name="Kawano K."/>
            <person name="Kobayashi E."/>
            <person name="Shiratori Y."/>
            <person name="Masuda Y."/>
            <person name="Senoo K."/>
        </authorList>
    </citation>
    <scope>NUCLEOTIDE SEQUENCE</scope>
    <source>
        <strain evidence="13">W786</strain>
    </source>
</reference>
<dbReference type="SUPFAM" id="SSF55486">
    <property type="entry name" value="Metalloproteases ('zincins'), catalytic domain"/>
    <property type="match status" value="1"/>
</dbReference>
<evidence type="ECO:0000256" key="8">
    <source>
        <dbReference type="PIRSR" id="PIRSR623612-1"/>
    </source>
</evidence>
<comment type="cofactor">
    <cofactor evidence="9">
        <name>Zn(2+)</name>
        <dbReference type="ChEBI" id="CHEBI:29105"/>
    </cofactor>
</comment>
<evidence type="ECO:0000259" key="10">
    <source>
        <dbReference type="Pfam" id="PF01447"/>
    </source>
</evidence>